<proteinExistence type="predicted"/>
<dbReference type="Pfam" id="PF00076">
    <property type="entry name" value="RRM_1"/>
    <property type="match status" value="1"/>
</dbReference>
<accession>A0AAV5L6A0</accession>
<dbReference type="InterPro" id="IPR012677">
    <property type="entry name" value="Nucleotide-bd_a/b_plait_sf"/>
</dbReference>
<protein>
    <recommendedName>
        <fullName evidence="4">RRM domain-containing protein</fullName>
    </recommendedName>
</protein>
<dbReference type="Proteomes" id="UP001054252">
    <property type="component" value="Unassembled WGS sequence"/>
</dbReference>
<dbReference type="Gene3D" id="1.25.40.630">
    <property type="match status" value="1"/>
</dbReference>
<dbReference type="InterPro" id="IPR038192">
    <property type="entry name" value="CSTF_C_sf"/>
</dbReference>
<evidence type="ECO:0000313" key="6">
    <source>
        <dbReference type="Proteomes" id="UP001054252"/>
    </source>
</evidence>
<dbReference type="Gene3D" id="3.30.70.330">
    <property type="match status" value="1"/>
</dbReference>
<dbReference type="InterPro" id="IPR000504">
    <property type="entry name" value="RRM_dom"/>
</dbReference>
<dbReference type="FunFam" id="3.30.70.330:FF:000378">
    <property type="entry name" value="Cleavage stimulating factor 64"/>
    <property type="match status" value="1"/>
</dbReference>
<dbReference type="CDD" id="cd12398">
    <property type="entry name" value="RRM_CSTF2_RNA15_like"/>
    <property type="match status" value="1"/>
</dbReference>
<dbReference type="EMBL" id="BPVZ01000095">
    <property type="protein sequence ID" value="GKV32456.1"/>
    <property type="molecule type" value="Genomic_DNA"/>
</dbReference>
<dbReference type="InterPro" id="IPR035979">
    <property type="entry name" value="RBD_domain_sf"/>
</dbReference>
<comment type="subcellular location">
    <subcellularLocation>
        <location evidence="1">Nucleus</location>
    </subcellularLocation>
</comment>
<reference evidence="5 6" key="1">
    <citation type="journal article" date="2021" name="Commun. Biol.">
        <title>The genome of Shorea leprosula (Dipterocarpaceae) highlights the ecological relevance of drought in aseasonal tropical rainforests.</title>
        <authorList>
            <person name="Ng K.K.S."/>
            <person name="Kobayashi M.J."/>
            <person name="Fawcett J.A."/>
            <person name="Hatakeyama M."/>
            <person name="Paape T."/>
            <person name="Ng C.H."/>
            <person name="Ang C.C."/>
            <person name="Tnah L.H."/>
            <person name="Lee C.T."/>
            <person name="Nishiyama T."/>
            <person name="Sese J."/>
            <person name="O'Brien M.J."/>
            <person name="Copetti D."/>
            <person name="Mohd Noor M.I."/>
            <person name="Ong R.C."/>
            <person name="Putra M."/>
            <person name="Sireger I.Z."/>
            <person name="Indrioko S."/>
            <person name="Kosugi Y."/>
            <person name="Izuno A."/>
            <person name="Isagi Y."/>
            <person name="Lee S.L."/>
            <person name="Shimizu K.K."/>
        </authorList>
    </citation>
    <scope>NUCLEOTIDE SEQUENCE [LARGE SCALE GENOMIC DNA]</scope>
    <source>
        <strain evidence="5">214</strain>
    </source>
</reference>
<dbReference type="InterPro" id="IPR025742">
    <property type="entry name" value="CSTF2_hinge"/>
</dbReference>
<name>A0AAV5L6A0_9ROSI</name>
<dbReference type="GO" id="GO:0031124">
    <property type="term" value="P:mRNA 3'-end processing"/>
    <property type="evidence" value="ECO:0007669"/>
    <property type="project" value="InterPro"/>
</dbReference>
<gene>
    <name evidence="5" type="ORF">SLEP1_g41064</name>
</gene>
<dbReference type="GO" id="GO:0005847">
    <property type="term" value="C:mRNA cleavage and polyadenylation specificity factor complex"/>
    <property type="evidence" value="ECO:0007669"/>
    <property type="project" value="TreeGrafter"/>
</dbReference>
<sequence>MASSQHRCVFVGNIPYDATEEQLIEICREVGPVVSFRLVIDRETGKPKGYGFCEYKDEETALSARRNLQGYEINGRQLRVDFAENDKGSDRNREQGRGGVVVSTTVDPQKQLGSHGESVQQQPIGLHLAITAATVMAGALGGMQAGLQSNQNGLQSQSAAANDPLTLHLARMSRNQLNEIMSDIKKMATQNKEQARDLLLARPQLLKAIFQAQIMLGMVTPQVLQMPNIRQAPGQPMQPSLKDSHHGQQPSVEILPGLPPLAPKVLSGMMPKLPESQVSAVLQTSLAHNQFSAALQSSVNPRVQHSKLSSNCVLSPAALPTQSGVPILPSINPSLRPQVQATNLSSLNQQIQPKLAQNSGHLVAASLGHNSQALPNAAMQSSFIPHPSVSDAGFQVHGLLCGGDLIIPSLPGPCCPPFFWPWSPPGTSRTSGLGEKSSRVHDSLEAINWPSKLAGLEDGRGSNFSIGTSGASNLPGPSHPFAVDPRPVTKVNRPEVLQQANDQISQPQLPPGMESVLLQQVLNLTPEQLSSLPPEQRQQVIQLQQALHKDQMQPS</sequence>
<dbReference type="GO" id="GO:0003729">
    <property type="term" value="F:mRNA binding"/>
    <property type="evidence" value="ECO:0007669"/>
    <property type="project" value="TreeGrafter"/>
</dbReference>
<dbReference type="FunFam" id="1.25.40.630:FF:000002">
    <property type="entry name" value="Cleavage stimulating factor 64"/>
    <property type="match status" value="1"/>
</dbReference>
<organism evidence="5 6">
    <name type="scientific">Rubroshorea leprosula</name>
    <dbReference type="NCBI Taxonomy" id="152421"/>
    <lineage>
        <taxon>Eukaryota</taxon>
        <taxon>Viridiplantae</taxon>
        <taxon>Streptophyta</taxon>
        <taxon>Embryophyta</taxon>
        <taxon>Tracheophyta</taxon>
        <taxon>Spermatophyta</taxon>
        <taxon>Magnoliopsida</taxon>
        <taxon>eudicotyledons</taxon>
        <taxon>Gunneridae</taxon>
        <taxon>Pentapetalae</taxon>
        <taxon>rosids</taxon>
        <taxon>malvids</taxon>
        <taxon>Malvales</taxon>
        <taxon>Dipterocarpaceae</taxon>
        <taxon>Rubroshorea</taxon>
    </lineage>
</organism>
<evidence type="ECO:0000259" key="4">
    <source>
        <dbReference type="PROSITE" id="PS50102"/>
    </source>
</evidence>
<keyword evidence="3" id="KW-0694">RNA-binding</keyword>
<evidence type="ECO:0000256" key="2">
    <source>
        <dbReference type="ARBA" id="ARBA00023242"/>
    </source>
</evidence>
<dbReference type="AlphaFoldDB" id="A0AAV5L6A0"/>
<dbReference type="PANTHER" id="PTHR45735">
    <property type="entry name" value="CLEAVAGE STIMULATION FACTOR SUBUNIT 2"/>
    <property type="match status" value="1"/>
</dbReference>
<evidence type="ECO:0000313" key="5">
    <source>
        <dbReference type="EMBL" id="GKV32456.1"/>
    </source>
</evidence>
<keyword evidence="6" id="KW-1185">Reference proteome</keyword>
<dbReference type="InterPro" id="IPR026896">
    <property type="entry name" value="CSTF_C"/>
</dbReference>
<dbReference type="Gene3D" id="1.10.20.70">
    <property type="entry name" value="Transcription termination and cleavage factor, C-terminal domain"/>
    <property type="match status" value="1"/>
</dbReference>
<comment type="caution">
    <text evidence="5">The sequence shown here is derived from an EMBL/GenBank/DDBJ whole genome shotgun (WGS) entry which is preliminary data.</text>
</comment>
<evidence type="ECO:0000256" key="1">
    <source>
        <dbReference type="ARBA" id="ARBA00004123"/>
    </source>
</evidence>
<keyword evidence="2" id="KW-0539">Nucleus</keyword>
<dbReference type="PROSITE" id="PS50102">
    <property type="entry name" value="RRM"/>
    <property type="match status" value="1"/>
</dbReference>
<dbReference type="Pfam" id="PF14304">
    <property type="entry name" value="CSTF_C"/>
    <property type="match status" value="1"/>
</dbReference>
<dbReference type="SUPFAM" id="SSF54928">
    <property type="entry name" value="RNA-binding domain, RBD"/>
    <property type="match status" value="1"/>
</dbReference>
<dbReference type="PANTHER" id="PTHR45735:SF2">
    <property type="entry name" value="CLEAVAGE STIMULATION FACTOR SUBUNIT 2"/>
    <property type="match status" value="1"/>
</dbReference>
<dbReference type="Pfam" id="PF14327">
    <property type="entry name" value="CSTF2_hinge"/>
    <property type="match status" value="1"/>
</dbReference>
<evidence type="ECO:0000256" key="3">
    <source>
        <dbReference type="PROSITE-ProRule" id="PRU00176"/>
    </source>
</evidence>
<dbReference type="SMART" id="SM00360">
    <property type="entry name" value="RRM"/>
    <property type="match status" value="1"/>
</dbReference>
<feature type="domain" description="RRM" evidence="4">
    <location>
        <begin position="7"/>
        <end position="85"/>
    </location>
</feature>